<name>A0ABR2K5A2_9EUKA</name>
<dbReference type="Proteomes" id="UP001470230">
    <property type="component" value="Unassembled WGS sequence"/>
</dbReference>
<protein>
    <recommendedName>
        <fullName evidence="3">FPL domain-containing protein</fullName>
    </recommendedName>
</protein>
<evidence type="ECO:0000313" key="1">
    <source>
        <dbReference type="EMBL" id="KAK8885993.1"/>
    </source>
</evidence>
<evidence type="ECO:0008006" key="3">
    <source>
        <dbReference type="Google" id="ProtNLM"/>
    </source>
</evidence>
<gene>
    <name evidence="1" type="ORF">M9Y10_041452</name>
</gene>
<comment type="caution">
    <text evidence="1">The sequence shown here is derived from an EMBL/GenBank/DDBJ whole genome shotgun (WGS) entry which is preliminary data.</text>
</comment>
<keyword evidence="2" id="KW-1185">Reference proteome</keyword>
<organism evidence="1 2">
    <name type="scientific">Tritrichomonas musculus</name>
    <dbReference type="NCBI Taxonomy" id="1915356"/>
    <lineage>
        <taxon>Eukaryota</taxon>
        <taxon>Metamonada</taxon>
        <taxon>Parabasalia</taxon>
        <taxon>Tritrichomonadida</taxon>
        <taxon>Tritrichomonadidae</taxon>
        <taxon>Tritrichomonas</taxon>
    </lineage>
</organism>
<accession>A0ABR2K5A2</accession>
<reference evidence="1 2" key="1">
    <citation type="submission" date="2024-04" db="EMBL/GenBank/DDBJ databases">
        <title>Tritrichomonas musculus Genome.</title>
        <authorList>
            <person name="Alves-Ferreira E."/>
            <person name="Grigg M."/>
            <person name="Lorenzi H."/>
            <person name="Galac M."/>
        </authorList>
    </citation>
    <scope>NUCLEOTIDE SEQUENCE [LARGE SCALE GENOMIC DNA]</scope>
    <source>
        <strain evidence="1 2">EAF2021</strain>
    </source>
</reference>
<dbReference type="EMBL" id="JAPFFF010000007">
    <property type="protein sequence ID" value="KAK8885993.1"/>
    <property type="molecule type" value="Genomic_DNA"/>
</dbReference>
<proteinExistence type="predicted"/>
<evidence type="ECO:0000313" key="2">
    <source>
        <dbReference type="Proteomes" id="UP001470230"/>
    </source>
</evidence>
<sequence>MEYYDEIQELLNAINDDKNPHTKEIEELTGYFNRESGKEIYLMFSEWLSFRQSIEYEIFMRLLPLIHILFDHLKKASPLISQDFIELLYNIINFSYYNPDQMHNIELFLTDPKNDLPEVVAYNIFVSLYITNFTKELADRILPYFMKNDNDKDQNGTIETVVTEPIAKKFFSLPVTYKLSFARCAIIYPEKFKCLSLEQLSKLLLNSYTSPLQNDGVKLLSSAGSLSNPREIFVTVVRIGPFLSTAEAAQNAWRKAISLISNLSDEERFFSYQAALENPEKSSNDQFASSSCGLCDASLSAITHQLEREISAAKNGGIFRSPMVSTNLLPLVLDPSVLASPAGKTEVLLTILNFVYLLLLIDKKKHCFRLFESSDMINNLQKRINQVKSALKTAKKENEKPKEKILQNLKKMNLGQDMSMSNVDEIIQTTNIAINRVQFTINEIQNLIDGK</sequence>